<comment type="similarity">
    <text evidence="1">Belongs to the OmpW/AlkL family.</text>
</comment>
<dbReference type="PANTHER" id="PTHR36920:SF1">
    <property type="entry name" value="OUTER MEMBRANE PROTEIN W"/>
    <property type="match status" value="1"/>
</dbReference>
<feature type="signal peptide" evidence="2">
    <location>
        <begin position="1"/>
        <end position="26"/>
    </location>
</feature>
<evidence type="ECO:0000256" key="1">
    <source>
        <dbReference type="ARBA" id="ARBA00009330"/>
    </source>
</evidence>
<dbReference type="Gene3D" id="2.40.160.20">
    <property type="match status" value="1"/>
</dbReference>
<accession>A0A7W6H6P0</accession>
<reference evidence="3 4" key="1">
    <citation type="submission" date="2020-08" db="EMBL/GenBank/DDBJ databases">
        <title>Genomic Encyclopedia of Type Strains, Phase IV (KMG-IV): sequencing the most valuable type-strain genomes for metagenomic binning, comparative biology and taxonomic classification.</title>
        <authorList>
            <person name="Goeker M."/>
        </authorList>
    </citation>
    <scope>NUCLEOTIDE SEQUENCE [LARGE SCALE GENOMIC DNA]</scope>
    <source>
        <strain evidence="3 4">DSM 102238</strain>
    </source>
</reference>
<keyword evidence="2" id="KW-0732">Signal</keyword>
<keyword evidence="4" id="KW-1185">Reference proteome</keyword>
<name>A0A7W6H6P0_9HYPH</name>
<feature type="chain" id="PRO_5031374074" evidence="2">
    <location>
        <begin position="27"/>
        <end position="235"/>
    </location>
</feature>
<dbReference type="Proteomes" id="UP000542776">
    <property type="component" value="Unassembled WGS sequence"/>
</dbReference>
<dbReference type="AlphaFoldDB" id="A0A7W6H6P0"/>
<dbReference type="GO" id="GO:0019867">
    <property type="term" value="C:outer membrane"/>
    <property type="evidence" value="ECO:0007669"/>
    <property type="project" value="InterPro"/>
</dbReference>
<sequence length="235" mass="24710">MIIRRSILEVCSALFAVAASASLASAADVVASASEDVVAPAPSLEAPLTGLRAGDWLVRARVAALLPVDETSTVGLIGGRIVTPEMVIPDVLISYFLTDHISVEGQAGVVRTRPRIVDSAIGDLDIGTIWSAAAAASVQYHFLPEARFNPYVGVGASYSHAFSIKPGERVSDFDVKPQVSLIVQAGADYQISQNWFANAAAKYMLVPETVYEGGGATFTSDADMVFVGAGIGYRF</sequence>
<evidence type="ECO:0000313" key="4">
    <source>
        <dbReference type="Proteomes" id="UP000542776"/>
    </source>
</evidence>
<organism evidence="3 4">
    <name type="scientific">Aureimonas pseudogalii</name>
    <dbReference type="NCBI Taxonomy" id="1744844"/>
    <lineage>
        <taxon>Bacteria</taxon>
        <taxon>Pseudomonadati</taxon>
        <taxon>Pseudomonadota</taxon>
        <taxon>Alphaproteobacteria</taxon>
        <taxon>Hyphomicrobiales</taxon>
        <taxon>Aurantimonadaceae</taxon>
        <taxon>Aureimonas</taxon>
    </lineage>
</organism>
<dbReference type="EMBL" id="JACIEK010000010">
    <property type="protein sequence ID" value="MBB3999558.1"/>
    <property type="molecule type" value="Genomic_DNA"/>
</dbReference>
<dbReference type="InterPro" id="IPR005618">
    <property type="entry name" value="OMPW"/>
</dbReference>
<dbReference type="SUPFAM" id="SSF56925">
    <property type="entry name" value="OMPA-like"/>
    <property type="match status" value="1"/>
</dbReference>
<protein>
    <submittedName>
        <fullName evidence="3">Outer membrane protein</fullName>
    </submittedName>
</protein>
<gene>
    <name evidence="3" type="ORF">GGR04_003428</name>
</gene>
<dbReference type="InterPro" id="IPR011250">
    <property type="entry name" value="OMP/PagP_B-barrel"/>
</dbReference>
<dbReference type="PANTHER" id="PTHR36920">
    <property type="match status" value="1"/>
</dbReference>
<proteinExistence type="inferred from homology"/>
<evidence type="ECO:0000256" key="2">
    <source>
        <dbReference type="SAM" id="SignalP"/>
    </source>
</evidence>
<dbReference type="RefSeq" id="WP_183201104.1">
    <property type="nucleotide sequence ID" value="NZ_JACIEK010000010.1"/>
</dbReference>
<evidence type="ECO:0000313" key="3">
    <source>
        <dbReference type="EMBL" id="MBB3999558.1"/>
    </source>
</evidence>
<dbReference type="GO" id="GO:0055085">
    <property type="term" value="P:transmembrane transport"/>
    <property type="evidence" value="ECO:0007669"/>
    <property type="project" value="TreeGrafter"/>
</dbReference>
<dbReference type="Pfam" id="PF03922">
    <property type="entry name" value="OmpW"/>
    <property type="match status" value="1"/>
</dbReference>
<comment type="caution">
    <text evidence="3">The sequence shown here is derived from an EMBL/GenBank/DDBJ whole genome shotgun (WGS) entry which is preliminary data.</text>
</comment>